<comment type="similarity">
    <text evidence="1">Belongs to the isochorismatase family.</text>
</comment>
<evidence type="ECO:0000256" key="1">
    <source>
        <dbReference type="ARBA" id="ARBA00006336"/>
    </source>
</evidence>
<dbReference type="SUPFAM" id="SSF52499">
    <property type="entry name" value="Isochorismatase-like hydrolases"/>
    <property type="match status" value="1"/>
</dbReference>
<dbReference type="Proteomes" id="UP000243515">
    <property type="component" value="Unassembled WGS sequence"/>
</dbReference>
<proteinExistence type="inferred from homology"/>
<keyword evidence="5" id="KW-1185">Reference proteome</keyword>
<dbReference type="AlphaFoldDB" id="A0A232LQ42"/>
<dbReference type="Gene3D" id="3.40.50.850">
    <property type="entry name" value="Isochorismatase-like"/>
    <property type="match status" value="1"/>
</dbReference>
<name>A0A232LQ42_9EURO</name>
<dbReference type="InterPro" id="IPR000868">
    <property type="entry name" value="Isochorismatase-like_dom"/>
</dbReference>
<evidence type="ECO:0000313" key="5">
    <source>
        <dbReference type="Proteomes" id="UP000243515"/>
    </source>
</evidence>
<protein>
    <recommendedName>
        <fullName evidence="3">Isochorismatase-like domain-containing protein</fullName>
    </recommendedName>
</protein>
<comment type="caution">
    <text evidence="4">The sequence shown here is derived from an EMBL/GenBank/DDBJ whole genome shotgun (WGS) entry which is preliminary data.</text>
</comment>
<evidence type="ECO:0000259" key="3">
    <source>
        <dbReference type="Pfam" id="PF00857"/>
    </source>
</evidence>
<sequence length="198" mass="21596">MSKTALILLDLQKGTLERFKDDTTSYYLSRVSEVIKASRAAGINIIYIKTCFRRGHPEISTRNFSAAKVASLSHSGFIEGDASVDISPVVAPLERDIVVTKRRVSAFSGSDLDCVLRGLNVNNLVLVGVETSGAVLSTVRQAADLDYSMTVIGDLCLDLDPEVQRVLVDKVFPRQASVLSTEQWIKDVSNKARGNIHA</sequence>
<dbReference type="GO" id="GO:0016787">
    <property type="term" value="F:hydrolase activity"/>
    <property type="evidence" value="ECO:0007669"/>
    <property type="project" value="UniProtKB-KW"/>
</dbReference>
<gene>
    <name evidence="4" type="ORF">Egran_05980</name>
</gene>
<dbReference type="PANTHER" id="PTHR43540">
    <property type="entry name" value="PEROXYUREIDOACRYLATE/UREIDOACRYLATE AMIDOHYDROLASE-RELATED"/>
    <property type="match status" value="1"/>
</dbReference>
<dbReference type="OrthoDB" id="1739143at2759"/>
<keyword evidence="2" id="KW-0378">Hydrolase</keyword>
<reference evidence="4 5" key="1">
    <citation type="journal article" date="2015" name="Environ. Microbiol.">
        <title>Metagenome sequence of Elaphomyces granulatus from sporocarp tissue reveals Ascomycota ectomycorrhizal fingerprints of genome expansion and a Proteobacteria-rich microbiome.</title>
        <authorList>
            <person name="Quandt C.A."/>
            <person name="Kohler A."/>
            <person name="Hesse C.N."/>
            <person name="Sharpton T.J."/>
            <person name="Martin F."/>
            <person name="Spatafora J.W."/>
        </authorList>
    </citation>
    <scope>NUCLEOTIDE SEQUENCE [LARGE SCALE GENOMIC DNA]</scope>
    <source>
        <strain evidence="4 5">OSC145934</strain>
    </source>
</reference>
<dbReference type="EMBL" id="NPHW01005956">
    <property type="protein sequence ID" value="OXV06252.1"/>
    <property type="molecule type" value="Genomic_DNA"/>
</dbReference>
<dbReference type="Pfam" id="PF00857">
    <property type="entry name" value="Isochorismatase"/>
    <property type="match status" value="1"/>
</dbReference>
<evidence type="ECO:0000313" key="4">
    <source>
        <dbReference type="EMBL" id="OXV06252.1"/>
    </source>
</evidence>
<evidence type="ECO:0000256" key="2">
    <source>
        <dbReference type="ARBA" id="ARBA00022801"/>
    </source>
</evidence>
<organism evidence="4 5">
    <name type="scientific">Elaphomyces granulatus</name>
    <dbReference type="NCBI Taxonomy" id="519963"/>
    <lineage>
        <taxon>Eukaryota</taxon>
        <taxon>Fungi</taxon>
        <taxon>Dikarya</taxon>
        <taxon>Ascomycota</taxon>
        <taxon>Pezizomycotina</taxon>
        <taxon>Eurotiomycetes</taxon>
        <taxon>Eurotiomycetidae</taxon>
        <taxon>Eurotiales</taxon>
        <taxon>Elaphomycetaceae</taxon>
        <taxon>Elaphomyces</taxon>
    </lineage>
</organism>
<dbReference type="InterPro" id="IPR036380">
    <property type="entry name" value="Isochorismatase-like_sf"/>
</dbReference>
<dbReference type="CDD" id="cd00431">
    <property type="entry name" value="cysteine_hydrolases"/>
    <property type="match status" value="1"/>
</dbReference>
<dbReference type="PANTHER" id="PTHR43540:SF1">
    <property type="entry name" value="ISOCHORISMATASE HYDROLASE"/>
    <property type="match status" value="1"/>
</dbReference>
<accession>A0A232LQ42</accession>
<feature type="domain" description="Isochorismatase-like" evidence="3">
    <location>
        <begin position="4"/>
        <end position="183"/>
    </location>
</feature>
<dbReference type="InterPro" id="IPR050272">
    <property type="entry name" value="Isochorismatase-like_hydrls"/>
</dbReference>